<dbReference type="EMBL" id="HBUF01254507">
    <property type="protein sequence ID" value="CAG6681154.1"/>
    <property type="molecule type" value="Transcribed_RNA"/>
</dbReference>
<dbReference type="AlphaFoldDB" id="A0A8D8QI11"/>
<dbReference type="EMBL" id="HBUF01254508">
    <property type="protein sequence ID" value="CAG6681156.1"/>
    <property type="molecule type" value="Transcribed_RNA"/>
</dbReference>
<name>A0A8D8QI11_9HEMI</name>
<accession>A0A8D8QI11</accession>
<sequence length="115" mass="13495">MSWTDMKKNFLNSVIEELVQNQSYRRFLNHIEPLLQSEGRLKQAKDNIYKLGAREIGLKITHQRNNIMLKRRQMLTEVFSPVHPMDLLHQGNHSTIEFMAMNSSDKIGIILNMKT</sequence>
<protein>
    <submittedName>
        <fullName evidence="1">Uncharacterized protein</fullName>
    </submittedName>
</protein>
<dbReference type="EMBL" id="HBUF01413683">
    <property type="protein sequence ID" value="CAG6739519.1"/>
    <property type="molecule type" value="Transcribed_RNA"/>
</dbReference>
<organism evidence="1">
    <name type="scientific">Cacopsylla melanoneura</name>
    <dbReference type="NCBI Taxonomy" id="428564"/>
    <lineage>
        <taxon>Eukaryota</taxon>
        <taxon>Metazoa</taxon>
        <taxon>Ecdysozoa</taxon>
        <taxon>Arthropoda</taxon>
        <taxon>Hexapoda</taxon>
        <taxon>Insecta</taxon>
        <taxon>Pterygota</taxon>
        <taxon>Neoptera</taxon>
        <taxon>Paraneoptera</taxon>
        <taxon>Hemiptera</taxon>
        <taxon>Sternorrhyncha</taxon>
        <taxon>Psylloidea</taxon>
        <taxon>Psyllidae</taxon>
        <taxon>Psyllinae</taxon>
        <taxon>Cacopsylla</taxon>
    </lineage>
</organism>
<proteinExistence type="predicted"/>
<dbReference type="EMBL" id="HBUF01413684">
    <property type="protein sequence ID" value="CAG6739521.1"/>
    <property type="molecule type" value="Transcribed_RNA"/>
</dbReference>
<dbReference type="EMBL" id="HBUF01079373">
    <property type="protein sequence ID" value="CAG6632318.1"/>
    <property type="molecule type" value="Transcribed_RNA"/>
</dbReference>
<evidence type="ECO:0000313" key="1">
    <source>
        <dbReference type="EMBL" id="CAG6632318.1"/>
    </source>
</evidence>
<reference evidence="1" key="1">
    <citation type="submission" date="2021-05" db="EMBL/GenBank/DDBJ databases">
        <authorList>
            <person name="Alioto T."/>
            <person name="Alioto T."/>
            <person name="Gomez Garrido J."/>
        </authorList>
    </citation>
    <scope>NUCLEOTIDE SEQUENCE</scope>
</reference>